<comment type="similarity">
    <text evidence="1">Belongs to the thymidine kinase family.</text>
</comment>
<protein>
    <recommendedName>
        <fullName evidence="2">thymidine kinase</fullName>
        <ecNumber evidence="2">2.7.1.21</ecNumber>
    </recommendedName>
</protein>
<comment type="caution">
    <text evidence="8">The sequence shown here is derived from an EMBL/GenBank/DDBJ whole genome shotgun (WGS) entry which is preliminary data.</text>
</comment>
<keyword evidence="7" id="KW-0067">ATP-binding</keyword>
<evidence type="ECO:0000256" key="4">
    <source>
        <dbReference type="ARBA" id="ARBA00022679"/>
    </source>
</evidence>
<feature type="non-terminal residue" evidence="8">
    <location>
        <position position="100"/>
    </location>
</feature>
<reference evidence="8" key="1">
    <citation type="submission" date="2022-03" db="EMBL/GenBank/DDBJ databases">
        <title>Draft genome sequence of Aduncisulcus paluster, a free-living microaerophilic Fornicata.</title>
        <authorList>
            <person name="Yuyama I."/>
            <person name="Kume K."/>
            <person name="Tamura T."/>
            <person name="Inagaki Y."/>
            <person name="Hashimoto T."/>
        </authorList>
    </citation>
    <scope>NUCLEOTIDE SEQUENCE</scope>
    <source>
        <strain evidence="8">NY0171</strain>
    </source>
</reference>
<keyword evidence="5" id="KW-0547">Nucleotide-binding</keyword>
<dbReference type="Pfam" id="PF00265">
    <property type="entry name" value="TK"/>
    <property type="match status" value="1"/>
</dbReference>
<keyword evidence="3" id="KW-0237">DNA synthesis</keyword>
<keyword evidence="9" id="KW-1185">Reference proteome</keyword>
<dbReference type="InterPro" id="IPR027417">
    <property type="entry name" value="P-loop_NTPase"/>
</dbReference>
<proteinExistence type="inferred from homology"/>
<dbReference type="SUPFAM" id="SSF52540">
    <property type="entry name" value="P-loop containing nucleoside triphosphate hydrolases"/>
    <property type="match status" value="1"/>
</dbReference>
<organism evidence="8 9">
    <name type="scientific">Aduncisulcus paluster</name>
    <dbReference type="NCBI Taxonomy" id="2918883"/>
    <lineage>
        <taxon>Eukaryota</taxon>
        <taxon>Metamonada</taxon>
        <taxon>Carpediemonas-like organisms</taxon>
        <taxon>Aduncisulcus</taxon>
    </lineage>
</organism>
<sequence length="100" mass="11158">MEFCKRLVQKPSKTLPSLMALSESEGHMAKLYFRYGAMNCGKTTNLLQVAHNYGERGMKAIILKPGTDKKGGDAVISRLGITRQVDMLLTREDNVIDEVK</sequence>
<evidence type="ECO:0000313" key="8">
    <source>
        <dbReference type="EMBL" id="GKT34116.1"/>
    </source>
</evidence>
<dbReference type="Gene3D" id="3.40.50.300">
    <property type="entry name" value="P-loop containing nucleotide triphosphate hydrolases"/>
    <property type="match status" value="1"/>
</dbReference>
<evidence type="ECO:0000313" key="9">
    <source>
        <dbReference type="Proteomes" id="UP001057375"/>
    </source>
</evidence>
<evidence type="ECO:0000256" key="5">
    <source>
        <dbReference type="ARBA" id="ARBA00022741"/>
    </source>
</evidence>
<dbReference type="Proteomes" id="UP001057375">
    <property type="component" value="Unassembled WGS sequence"/>
</dbReference>
<dbReference type="InterPro" id="IPR001267">
    <property type="entry name" value="Thymidine_kinase"/>
</dbReference>
<evidence type="ECO:0000256" key="7">
    <source>
        <dbReference type="ARBA" id="ARBA00022840"/>
    </source>
</evidence>
<name>A0ABQ5KQ52_9EUKA</name>
<keyword evidence="6 8" id="KW-0418">Kinase</keyword>
<keyword evidence="4" id="KW-0808">Transferase</keyword>
<dbReference type="EMBL" id="BQXS01010695">
    <property type="protein sequence ID" value="GKT34116.1"/>
    <property type="molecule type" value="Genomic_DNA"/>
</dbReference>
<gene>
    <name evidence="8" type="ORF">ADUPG1_007604</name>
</gene>
<evidence type="ECO:0000256" key="3">
    <source>
        <dbReference type="ARBA" id="ARBA00022634"/>
    </source>
</evidence>
<accession>A0ABQ5KQ52</accession>
<evidence type="ECO:0000256" key="1">
    <source>
        <dbReference type="ARBA" id="ARBA00007587"/>
    </source>
</evidence>
<evidence type="ECO:0000256" key="6">
    <source>
        <dbReference type="ARBA" id="ARBA00022777"/>
    </source>
</evidence>
<evidence type="ECO:0000256" key="2">
    <source>
        <dbReference type="ARBA" id="ARBA00012118"/>
    </source>
</evidence>
<dbReference type="GO" id="GO:0016301">
    <property type="term" value="F:kinase activity"/>
    <property type="evidence" value="ECO:0007669"/>
    <property type="project" value="UniProtKB-KW"/>
</dbReference>
<dbReference type="EC" id="2.7.1.21" evidence="2"/>